<protein>
    <submittedName>
        <fullName evidence="2">Uncharacterized protein</fullName>
    </submittedName>
</protein>
<dbReference type="EMBL" id="MU865549">
    <property type="protein sequence ID" value="KAK4221425.1"/>
    <property type="molecule type" value="Genomic_DNA"/>
</dbReference>
<accession>A0AAN7BGI1</accession>
<keyword evidence="3" id="KW-1185">Reference proteome</keyword>
<dbReference type="Proteomes" id="UP001301958">
    <property type="component" value="Unassembled WGS sequence"/>
</dbReference>
<feature type="compositionally biased region" description="Polar residues" evidence="1">
    <location>
        <begin position="530"/>
        <end position="545"/>
    </location>
</feature>
<reference evidence="2" key="2">
    <citation type="submission" date="2023-05" db="EMBL/GenBank/DDBJ databases">
        <authorList>
            <consortium name="Lawrence Berkeley National Laboratory"/>
            <person name="Steindorff A."/>
            <person name="Hensen N."/>
            <person name="Bonometti L."/>
            <person name="Westerberg I."/>
            <person name="Brannstrom I.O."/>
            <person name="Guillou S."/>
            <person name="Cros-Aarteil S."/>
            <person name="Calhoun S."/>
            <person name="Haridas S."/>
            <person name="Kuo A."/>
            <person name="Mondo S."/>
            <person name="Pangilinan J."/>
            <person name="Riley R."/>
            <person name="Labutti K."/>
            <person name="Andreopoulos B."/>
            <person name="Lipzen A."/>
            <person name="Chen C."/>
            <person name="Yanf M."/>
            <person name="Daum C."/>
            <person name="Ng V."/>
            <person name="Clum A."/>
            <person name="Ohm R."/>
            <person name="Martin F."/>
            <person name="Silar P."/>
            <person name="Natvig D."/>
            <person name="Lalanne C."/>
            <person name="Gautier V."/>
            <person name="Ament-Velasquez S.L."/>
            <person name="Kruys A."/>
            <person name="Hutchinson M.I."/>
            <person name="Powell A.J."/>
            <person name="Barry K."/>
            <person name="Miller A.N."/>
            <person name="Grigoriev I.V."/>
            <person name="Debuchy R."/>
            <person name="Gladieux P."/>
            <person name="Thoren M.H."/>
            <person name="Johannesson H."/>
        </authorList>
    </citation>
    <scope>NUCLEOTIDE SEQUENCE</scope>
    <source>
        <strain evidence="2">CBS 990.96</strain>
    </source>
</reference>
<feature type="compositionally biased region" description="Polar residues" evidence="1">
    <location>
        <begin position="34"/>
        <end position="53"/>
    </location>
</feature>
<feature type="region of interest" description="Disordered" evidence="1">
    <location>
        <begin position="503"/>
        <end position="549"/>
    </location>
</feature>
<evidence type="ECO:0000313" key="2">
    <source>
        <dbReference type="EMBL" id="KAK4221425.1"/>
    </source>
</evidence>
<feature type="region of interest" description="Disordered" evidence="1">
    <location>
        <begin position="381"/>
        <end position="405"/>
    </location>
</feature>
<feature type="region of interest" description="Disordered" evidence="1">
    <location>
        <begin position="657"/>
        <end position="676"/>
    </location>
</feature>
<feature type="compositionally biased region" description="Basic and acidic residues" evidence="1">
    <location>
        <begin position="667"/>
        <end position="676"/>
    </location>
</feature>
<feature type="region of interest" description="Disordered" evidence="1">
    <location>
        <begin position="615"/>
        <end position="649"/>
    </location>
</feature>
<comment type="caution">
    <text evidence="2">The sequence shown here is derived from an EMBL/GenBank/DDBJ whole genome shotgun (WGS) entry which is preliminary data.</text>
</comment>
<evidence type="ECO:0000313" key="3">
    <source>
        <dbReference type="Proteomes" id="UP001301958"/>
    </source>
</evidence>
<gene>
    <name evidence="2" type="ORF">QBC38DRAFT_449188</name>
</gene>
<sequence>MFPHEPTWRPRHGPSDANINALEDEQDVPKATRESSGLTVPRQSAVDETSVTSDYPPLQDDLNADSQAATRPQPPPRRPGAGRKAKGLRINNPNPPPVGTEPDPESDHVTIFPDGSVRGQPKHVWAWLKGVGLCANKNCRQQLDDPYHASCAKCRAADNIKAKRYQAKRRAARAAAAAAATATAQPVMLPPQQHDHVLGHSRVEKQTREPFKLPPLLRDELVRLESQQQQEGEDDDGGHYDRIREELYQIVLGRAETSIAEIRAKPQNAVSQDDLIQTVNLRTLDDLTAVRLATHGPVRHDANIQLQEEAVSVVAEEEEAFGLLGDFFYDQAAGQLFTCFSQSLQTETNCLLSSQSTTTFRNSSHNHHGWKTTTTTTEKNLTDFSSLPSQTGTTIGRNENNSNMTRNKKMNMMESTSLDPRLFESLDYTANILEAPIHPLYRRTHTVEGYDFTNPNLGGSQTHPEPATINPLFLSIQHSASGIIPTNSGNRQYAISTFAPMEVGPPTARDINPPSSIRLKPFTPAEPKPNNDNLNHAATPTSNLNHRPVPVPVDPSIRPSDKHFYEQNPDLPEELITSLLHLRDQIYDKDGDTEMVETLIPAVHYDLTQIQTHTETRAPTRTGTSFQTQKKARQLQETTKRQKQQQNGFTWQRMMMGSRKRSMSGNRGKEGGEWRRREKVMGSLTARKETGSKIAVECMPPSIIAEGINQR</sequence>
<feature type="compositionally biased region" description="Polar residues" evidence="1">
    <location>
        <begin position="615"/>
        <end position="629"/>
    </location>
</feature>
<name>A0AAN7BGI1_9PEZI</name>
<organism evidence="2 3">
    <name type="scientific">Podospora fimiseda</name>
    <dbReference type="NCBI Taxonomy" id="252190"/>
    <lineage>
        <taxon>Eukaryota</taxon>
        <taxon>Fungi</taxon>
        <taxon>Dikarya</taxon>
        <taxon>Ascomycota</taxon>
        <taxon>Pezizomycotina</taxon>
        <taxon>Sordariomycetes</taxon>
        <taxon>Sordariomycetidae</taxon>
        <taxon>Sordariales</taxon>
        <taxon>Podosporaceae</taxon>
        <taxon>Podospora</taxon>
    </lineage>
</organism>
<evidence type="ECO:0000256" key="1">
    <source>
        <dbReference type="SAM" id="MobiDB-lite"/>
    </source>
</evidence>
<reference evidence="2" key="1">
    <citation type="journal article" date="2023" name="Mol. Phylogenet. Evol.">
        <title>Genome-scale phylogeny and comparative genomics of the fungal order Sordariales.</title>
        <authorList>
            <person name="Hensen N."/>
            <person name="Bonometti L."/>
            <person name="Westerberg I."/>
            <person name="Brannstrom I.O."/>
            <person name="Guillou S."/>
            <person name="Cros-Aarteil S."/>
            <person name="Calhoun S."/>
            <person name="Haridas S."/>
            <person name="Kuo A."/>
            <person name="Mondo S."/>
            <person name="Pangilinan J."/>
            <person name="Riley R."/>
            <person name="LaButti K."/>
            <person name="Andreopoulos B."/>
            <person name="Lipzen A."/>
            <person name="Chen C."/>
            <person name="Yan M."/>
            <person name="Daum C."/>
            <person name="Ng V."/>
            <person name="Clum A."/>
            <person name="Steindorff A."/>
            <person name="Ohm R.A."/>
            <person name="Martin F."/>
            <person name="Silar P."/>
            <person name="Natvig D.O."/>
            <person name="Lalanne C."/>
            <person name="Gautier V."/>
            <person name="Ament-Velasquez S.L."/>
            <person name="Kruys A."/>
            <person name="Hutchinson M.I."/>
            <person name="Powell A.J."/>
            <person name="Barry K."/>
            <person name="Miller A.N."/>
            <person name="Grigoriev I.V."/>
            <person name="Debuchy R."/>
            <person name="Gladieux P."/>
            <person name="Hiltunen Thoren M."/>
            <person name="Johannesson H."/>
        </authorList>
    </citation>
    <scope>NUCLEOTIDE SEQUENCE</scope>
    <source>
        <strain evidence="2">CBS 990.96</strain>
    </source>
</reference>
<proteinExistence type="predicted"/>
<dbReference type="AlphaFoldDB" id="A0AAN7BGI1"/>
<feature type="region of interest" description="Disordered" evidence="1">
    <location>
        <begin position="1"/>
        <end position="108"/>
    </location>
</feature>